<keyword evidence="6" id="KW-0132">Cell division</keyword>
<keyword evidence="16" id="KW-1185">Reference proteome</keyword>
<keyword evidence="12" id="KW-0137">Centromere</keyword>
<sequence length="400" mass="45377">MDVSRGFFSDLRNLCLRLEKAARELDQALRRQDTDNEDESPVSLLHDLHSEIKTLKEDFDASLCKSYSSKQAIDDFMKENEMLMQRNASCLGKIREVFQNYNYNPPVTNSTEENKEDNSCSAESVQSKSDGQEADDAHHPPACTEKPLVPKDLLREPQLSDFGLSQYAFSRPWSAAEEQPQTKACQEHDSNNRTPLKSPAPSVLPKTPKCRLKMEDYECATPKLEHFGISEHTMCMNEDYTMSLIQKTAQAVKKFVKNVDHEMKIAEVTPRGIMVTPKPKQKVPGENAADWTTSPMIFVFCTPDVKHSPKTNSTVSSREKMQSATKKDTTNEKPKEDRIPFAVRSDNYLKRFGDPSPPKIKSYDELLDTPPPPELTRIPDDVLQILSKYNHKADSSTDKE</sequence>
<evidence type="ECO:0000256" key="11">
    <source>
        <dbReference type="ARBA" id="ARBA00023306"/>
    </source>
</evidence>
<dbReference type="GO" id="GO:0051301">
    <property type="term" value="P:cell division"/>
    <property type="evidence" value="ECO:0007669"/>
    <property type="project" value="UniProtKB-KW"/>
</dbReference>
<evidence type="ECO:0000256" key="2">
    <source>
        <dbReference type="ARBA" id="ARBA00004629"/>
    </source>
</evidence>
<dbReference type="STRING" id="118200.A0A093GL70"/>
<keyword evidence="11" id="KW-0131">Cell cycle</keyword>
<dbReference type="GO" id="GO:0007059">
    <property type="term" value="P:chromosome segregation"/>
    <property type="evidence" value="ECO:0007669"/>
    <property type="project" value="InterPro"/>
</dbReference>
<evidence type="ECO:0000313" key="15">
    <source>
        <dbReference type="EMBL" id="KFV69993.1"/>
    </source>
</evidence>
<feature type="region of interest" description="Disordered" evidence="14">
    <location>
        <begin position="173"/>
        <end position="207"/>
    </location>
</feature>
<dbReference type="PANTHER" id="PTHR48118:SF1">
    <property type="entry name" value="SPINDLE AND KINETOCHORE-ASSOCIATED PROTEIN 3"/>
    <property type="match status" value="1"/>
</dbReference>
<evidence type="ECO:0000256" key="12">
    <source>
        <dbReference type="ARBA" id="ARBA00023328"/>
    </source>
</evidence>
<evidence type="ECO:0000256" key="6">
    <source>
        <dbReference type="ARBA" id="ARBA00022618"/>
    </source>
</evidence>
<comment type="similarity">
    <text evidence="3">Belongs to the SKA3 family.</text>
</comment>
<feature type="region of interest" description="Disordered" evidence="14">
    <location>
        <begin position="307"/>
        <end position="377"/>
    </location>
</feature>
<name>A0A093GL70_DRYPU</name>
<evidence type="ECO:0000313" key="16">
    <source>
        <dbReference type="Proteomes" id="UP000053875"/>
    </source>
</evidence>
<feature type="non-terminal residue" evidence="15">
    <location>
        <position position="400"/>
    </location>
</feature>
<keyword evidence="9" id="KW-0995">Kinetochore</keyword>
<evidence type="ECO:0000256" key="3">
    <source>
        <dbReference type="ARBA" id="ARBA00007716"/>
    </source>
</evidence>
<evidence type="ECO:0000256" key="10">
    <source>
        <dbReference type="ARBA" id="ARBA00023212"/>
    </source>
</evidence>
<keyword evidence="4" id="KW-0158">Chromosome</keyword>
<keyword evidence="13" id="KW-0175">Coiled coil</keyword>
<evidence type="ECO:0000256" key="4">
    <source>
        <dbReference type="ARBA" id="ARBA00022454"/>
    </source>
</evidence>
<evidence type="ECO:0000256" key="8">
    <source>
        <dbReference type="ARBA" id="ARBA00022776"/>
    </source>
</evidence>
<feature type="region of interest" description="Disordered" evidence="14">
    <location>
        <begin position="105"/>
        <end position="148"/>
    </location>
</feature>
<keyword evidence="5" id="KW-0963">Cytoplasm</keyword>
<dbReference type="GO" id="GO:0000278">
    <property type="term" value="P:mitotic cell cycle"/>
    <property type="evidence" value="ECO:0007669"/>
    <property type="project" value="TreeGrafter"/>
</dbReference>
<comment type="subcellular location">
    <subcellularLocation>
        <location evidence="2">Chromosome</location>
        <location evidence="2">Centromere</location>
        <location evidence="2">Kinetochore</location>
    </subcellularLocation>
    <subcellularLocation>
        <location evidence="1">Cytoplasm</location>
        <location evidence="1">Cytoskeleton</location>
        <location evidence="1">Spindle</location>
    </subcellularLocation>
</comment>
<keyword evidence="7" id="KW-0493">Microtubule</keyword>
<reference evidence="15 16" key="1">
    <citation type="submission" date="2014-04" db="EMBL/GenBank/DDBJ databases">
        <title>Genome evolution of avian class.</title>
        <authorList>
            <person name="Zhang G."/>
            <person name="Li C."/>
        </authorList>
    </citation>
    <scope>NUCLEOTIDE SEQUENCE [LARGE SCALE GENOMIC DNA]</scope>
    <source>
        <strain evidence="15">BGI_N307</strain>
    </source>
</reference>
<dbReference type="InterPro" id="IPR033341">
    <property type="entry name" value="SKA3"/>
</dbReference>
<evidence type="ECO:0000256" key="9">
    <source>
        <dbReference type="ARBA" id="ARBA00022838"/>
    </source>
</evidence>
<proteinExistence type="inferred from homology"/>
<evidence type="ECO:0000256" key="1">
    <source>
        <dbReference type="ARBA" id="ARBA00004186"/>
    </source>
</evidence>
<keyword evidence="8" id="KW-0498">Mitosis</keyword>
<organism evidence="15 16">
    <name type="scientific">Dryobates pubescens</name>
    <name type="common">Downy woodpecker</name>
    <name type="synonym">Picoides pubescens</name>
    <dbReference type="NCBI Taxonomy" id="118200"/>
    <lineage>
        <taxon>Eukaryota</taxon>
        <taxon>Metazoa</taxon>
        <taxon>Chordata</taxon>
        <taxon>Craniata</taxon>
        <taxon>Vertebrata</taxon>
        <taxon>Euteleostomi</taxon>
        <taxon>Archelosauria</taxon>
        <taxon>Archosauria</taxon>
        <taxon>Dinosauria</taxon>
        <taxon>Saurischia</taxon>
        <taxon>Theropoda</taxon>
        <taxon>Coelurosauria</taxon>
        <taxon>Aves</taxon>
        <taxon>Neognathae</taxon>
        <taxon>Neoaves</taxon>
        <taxon>Telluraves</taxon>
        <taxon>Coraciimorphae</taxon>
        <taxon>Piciformes</taxon>
        <taxon>Picidae</taxon>
        <taxon>Dryobates</taxon>
    </lineage>
</organism>
<evidence type="ECO:0000256" key="7">
    <source>
        <dbReference type="ARBA" id="ARBA00022701"/>
    </source>
</evidence>
<dbReference type="GO" id="GO:0000940">
    <property type="term" value="C:outer kinetochore"/>
    <property type="evidence" value="ECO:0007669"/>
    <property type="project" value="InterPro"/>
</dbReference>
<evidence type="ECO:0000256" key="14">
    <source>
        <dbReference type="SAM" id="MobiDB-lite"/>
    </source>
</evidence>
<feature type="compositionally biased region" description="Basic and acidic residues" evidence="14">
    <location>
        <begin position="317"/>
        <end position="339"/>
    </location>
</feature>
<dbReference type="Gene3D" id="6.10.250.1400">
    <property type="match status" value="1"/>
</dbReference>
<protein>
    <submittedName>
        <fullName evidence="15">Spindle and kinetochore-associated protein 3</fullName>
    </submittedName>
</protein>
<accession>A0A093GL70</accession>
<evidence type="ECO:0000256" key="5">
    <source>
        <dbReference type="ARBA" id="ARBA00022490"/>
    </source>
</evidence>
<dbReference type="GO" id="GO:0005876">
    <property type="term" value="C:spindle microtubule"/>
    <property type="evidence" value="ECO:0007669"/>
    <property type="project" value="TreeGrafter"/>
</dbReference>
<keyword evidence="10" id="KW-0206">Cytoskeleton</keyword>
<feature type="coiled-coil region" evidence="13">
    <location>
        <begin position="11"/>
        <end position="38"/>
    </location>
</feature>
<evidence type="ECO:0000256" key="13">
    <source>
        <dbReference type="SAM" id="Coils"/>
    </source>
</evidence>
<dbReference type="EMBL" id="KL216514">
    <property type="protein sequence ID" value="KFV69993.1"/>
    <property type="molecule type" value="Genomic_DNA"/>
</dbReference>
<dbReference type="PANTHER" id="PTHR48118">
    <property type="entry name" value="SPINDLE AND KINETOCHORE-ASSOCIATED PROTEIN 3"/>
    <property type="match status" value="1"/>
</dbReference>
<dbReference type="AlphaFoldDB" id="A0A093GL70"/>
<gene>
    <name evidence="15" type="ORF">N307_06457</name>
</gene>
<dbReference type="Proteomes" id="UP000053875">
    <property type="component" value="Unassembled WGS sequence"/>
</dbReference>
<feature type="compositionally biased region" description="Polar residues" evidence="14">
    <location>
        <begin position="119"/>
        <end position="129"/>
    </location>
</feature>